<dbReference type="eggNOG" id="COG0438">
    <property type="taxonomic scope" value="Bacteria"/>
</dbReference>
<dbReference type="OrthoDB" id="513439at2"/>
<keyword evidence="2" id="KW-1185">Reference proteome</keyword>
<dbReference type="EMBL" id="CP003364">
    <property type="protein sequence ID" value="AGA28602.1"/>
    <property type="molecule type" value="Genomic_DNA"/>
</dbReference>
<organism evidence="1 2">
    <name type="scientific">Singulisphaera acidiphila (strain ATCC BAA-1392 / DSM 18658 / VKM B-2454 / MOB10)</name>
    <dbReference type="NCBI Taxonomy" id="886293"/>
    <lineage>
        <taxon>Bacteria</taxon>
        <taxon>Pseudomonadati</taxon>
        <taxon>Planctomycetota</taxon>
        <taxon>Planctomycetia</taxon>
        <taxon>Isosphaerales</taxon>
        <taxon>Isosphaeraceae</taxon>
        <taxon>Singulisphaera</taxon>
    </lineage>
</organism>
<dbReference type="HOGENOM" id="CLU_703842_0_0_0"/>
<name>L0DH67_SINAD</name>
<evidence type="ECO:0000313" key="2">
    <source>
        <dbReference type="Proteomes" id="UP000010798"/>
    </source>
</evidence>
<proteinExistence type="predicted"/>
<sequence>MNVHGPKSIVVLGMMAKMPVGGVVWQTLHYLLGFRRLGYHVTYVEMHGVAPSMFLGPDDVEGSIKAAAFINRILRRVDLDGHWAFLAMHSDGRCYGLSEQELSRRYETADWIINLHGGTIPTNELRATGRLVYLETDPVATQIELADGNPETVAFLDAHCAFFTFGEDYGRPGCPLPVCDRYSFHATRQPVVLDFWKDQDVGPGDAFTTVGNWCQPQRVFAFAGETYTWSKHHEFMRLLDLPSRIDQRLELALGKCGDDDRRMLREKGWSVRDALDVSRDPDDYRRYVAGSRGEFTVAKDQNVRFHSGWFSDRSATYLAAGRPVVTQETGFSGHLPTGEGLFAFSDLEEAAAAIETINTDYPRHRRAARQVAVEFFDSDRVLSQLIDAL</sequence>
<evidence type="ECO:0008006" key="3">
    <source>
        <dbReference type="Google" id="ProtNLM"/>
    </source>
</evidence>
<dbReference type="AlphaFoldDB" id="L0DH67"/>
<accession>L0DH67</accession>
<dbReference type="KEGG" id="saci:Sinac_4411"/>
<dbReference type="Proteomes" id="UP000010798">
    <property type="component" value="Chromosome"/>
</dbReference>
<dbReference type="RefSeq" id="WP_015247720.1">
    <property type="nucleotide sequence ID" value="NC_019892.1"/>
</dbReference>
<reference evidence="1 2" key="1">
    <citation type="submission" date="2012-02" db="EMBL/GenBank/DDBJ databases">
        <title>Complete sequence of chromosome of Singulisphaera acidiphila DSM 18658.</title>
        <authorList>
            <consortium name="US DOE Joint Genome Institute (JGI-PGF)"/>
            <person name="Lucas S."/>
            <person name="Copeland A."/>
            <person name="Lapidus A."/>
            <person name="Glavina del Rio T."/>
            <person name="Dalin E."/>
            <person name="Tice H."/>
            <person name="Bruce D."/>
            <person name="Goodwin L."/>
            <person name="Pitluck S."/>
            <person name="Peters L."/>
            <person name="Ovchinnikova G."/>
            <person name="Chertkov O."/>
            <person name="Kyrpides N."/>
            <person name="Mavromatis K."/>
            <person name="Ivanova N."/>
            <person name="Brettin T."/>
            <person name="Detter J.C."/>
            <person name="Han C."/>
            <person name="Larimer F."/>
            <person name="Land M."/>
            <person name="Hauser L."/>
            <person name="Markowitz V."/>
            <person name="Cheng J.-F."/>
            <person name="Hugenholtz P."/>
            <person name="Woyke T."/>
            <person name="Wu D."/>
            <person name="Tindall B."/>
            <person name="Pomrenke H."/>
            <person name="Brambilla E."/>
            <person name="Klenk H.-P."/>
            <person name="Eisen J.A."/>
        </authorList>
    </citation>
    <scope>NUCLEOTIDE SEQUENCE [LARGE SCALE GENOMIC DNA]</scope>
    <source>
        <strain evidence="2">ATCC BAA-1392 / DSM 18658 / VKM B-2454 / MOB10</strain>
    </source>
</reference>
<dbReference type="STRING" id="886293.Sinac_4411"/>
<evidence type="ECO:0000313" key="1">
    <source>
        <dbReference type="EMBL" id="AGA28602.1"/>
    </source>
</evidence>
<protein>
    <recommendedName>
        <fullName evidence="3">Glycosyltransferase</fullName>
    </recommendedName>
</protein>
<gene>
    <name evidence="1" type="ordered locus">Sinac_4411</name>
</gene>